<comment type="caution">
    <text evidence="3">The sequence shown here is derived from an EMBL/GenBank/DDBJ whole genome shotgun (WGS) entry which is preliminary data.</text>
</comment>
<name>A0A3S0BYY1_9BACL</name>
<evidence type="ECO:0000259" key="2">
    <source>
        <dbReference type="Pfam" id="PF13460"/>
    </source>
</evidence>
<evidence type="ECO:0000313" key="3">
    <source>
        <dbReference type="EMBL" id="RTE11430.1"/>
    </source>
</evidence>
<accession>A0A3S0BYY1</accession>
<reference evidence="3 4" key="1">
    <citation type="submission" date="2018-12" db="EMBL/GenBank/DDBJ databases">
        <title>Bacillus ochoae sp. nov., Paenibacillus whitsoniae sp. nov., Paenibacillus spiritus sp. nov. Isolated from the Mars Exploration Rover during spacecraft assembly.</title>
        <authorList>
            <person name="Seuylemezian A."/>
            <person name="Vaishampayan P."/>
        </authorList>
    </citation>
    <scope>NUCLEOTIDE SEQUENCE [LARGE SCALE GENOMIC DNA]</scope>
    <source>
        <strain evidence="3 4">MER 54</strain>
    </source>
</reference>
<dbReference type="AlphaFoldDB" id="A0A3S0BYY1"/>
<evidence type="ECO:0000256" key="1">
    <source>
        <dbReference type="ARBA" id="ARBA00022857"/>
    </source>
</evidence>
<sequence length="249" mass="25974">MKIVVIGGSGLIGKGLVQNLINLGHEAVAASPSLGVNSVTGEGLGVALASAQVVVDVTNSPSFEEQAVLTFFETSTKNLLAEAANAGVQHYIALSIVGTDRPPGNAYFNAKVAQEKLIQASSIPYTIVRATQFFEFAGTIAYTATEGQTVRLPSSAMQPIAAADVSEALADYALAEPVNGIVDLAGPEKFGMDEFVRLSLKAAGDNREVVTDNEAGYFGGQVDDRSLVPADDSSARIAPTRLTDWLARS</sequence>
<protein>
    <submittedName>
        <fullName evidence="3">SDR family oxidoreductase</fullName>
    </submittedName>
</protein>
<keyword evidence="1" id="KW-0521">NADP</keyword>
<dbReference type="SUPFAM" id="SSF51735">
    <property type="entry name" value="NAD(P)-binding Rossmann-fold domains"/>
    <property type="match status" value="1"/>
</dbReference>
<dbReference type="InterPro" id="IPR051164">
    <property type="entry name" value="NmrA-like_oxidored"/>
</dbReference>
<dbReference type="RefSeq" id="WP_126139600.1">
    <property type="nucleotide sequence ID" value="NZ_RXHU01000009.1"/>
</dbReference>
<dbReference type="InterPro" id="IPR016040">
    <property type="entry name" value="NAD(P)-bd_dom"/>
</dbReference>
<gene>
    <name evidence="3" type="ORF">EJQ19_02320</name>
</gene>
<proteinExistence type="predicted"/>
<dbReference type="InterPro" id="IPR036291">
    <property type="entry name" value="NAD(P)-bd_dom_sf"/>
</dbReference>
<feature type="domain" description="NAD(P)-binding" evidence="2">
    <location>
        <begin position="45"/>
        <end position="171"/>
    </location>
</feature>
<keyword evidence="4" id="KW-1185">Reference proteome</keyword>
<organism evidence="3 4">
    <name type="scientific">Paenibacillus whitsoniae</name>
    <dbReference type="NCBI Taxonomy" id="2496558"/>
    <lineage>
        <taxon>Bacteria</taxon>
        <taxon>Bacillati</taxon>
        <taxon>Bacillota</taxon>
        <taxon>Bacilli</taxon>
        <taxon>Bacillales</taxon>
        <taxon>Paenibacillaceae</taxon>
        <taxon>Paenibacillus</taxon>
    </lineage>
</organism>
<evidence type="ECO:0000313" key="4">
    <source>
        <dbReference type="Proteomes" id="UP000276128"/>
    </source>
</evidence>
<dbReference type="PANTHER" id="PTHR42748">
    <property type="entry name" value="NITROGEN METABOLITE REPRESSION PROTEIN NMRA FAMILY MEMBER"/>
    <property type="match status" value="1"/>
</dbReference>
<dbReference type="Pfam" id="PF13460">
    <property type="entry name" value="NAD_binding_10"/>
    <property type="match status" value="1"/>
</dbReference>
<dbReference type="PANTHER" id="PTHR42748:SF3">
    <property type="entry name" value="BLL4366 PROTEIN"/>
    <property type="match status" value="1"/>
</dbReference>
<dbReference type="EMBL" id="RXHU01000009">
    <property type="protein sequence ID" value="RTE11430.1"/>
    <property type="molecule type" value="Genomic_DNA"/>
</dbReference>
<dbReference type="Gene3D" id="3.40.50.720">
    <property type="entry name" value="NAD(P)-binding Rossmann-like Domain"/>
    <property type="match status" value="1"/>
</dbReference>
<dbReference type="OrthoDB" id="152510at2"/>
<dbReference type="Proteomes" id="UP000276128">
    <property type="component" value="Unassembled WGS sequence"/>
</dbReference>